<dbReference type="GO" id="GO:0008270">
    <property type="term" value="F:zinc ion binding"/>
    <property type="evidence" value="ECO:0007669"/>
    <property type="project" value="UniProtKB-KW"/>
</dbReference>
<feature type="compositionally biased region" description="Polar residues" evidence="2">
    <location>
        <begin position="1"/>
        <end position="10"/>
    </location>
</feature>
<dbReference type="PROSITE" id="PS50103">
    <property type="entry name" value="ZF_C3H1"/>
    <property type="match status" value="1"/>
</dbReference>
<keyword evidence="1" id="KW-0862">Zinc</keyword>
<feature type="compositionally biased region" description="Acidic residues" evidence="2">
    <location>
        <begin position="182"/>
        <end position="196"/>
    </location>
</feature>
<evidence type="ECO:0000259" key="3">
    <source>
        <dbReference type="PROSITE" id="PS50103"/>
    </source>
</evidence>
<proteinExistence type="predicted"/>
<protein>
    <recommendedName>
        <fullName evidence="3">C3H1-type domain-containing protein</fullName>
    </recommendedName>
</protein>
<dbReference type="AlphaFoldDB" id="A0A8H5C5K5"/>
<organism evidence="4 5">
    <name type="scientific">Ephemerocybe angulata</name>
    <dbReference type="NCBI Taxonomy" id="980116"/>
    <lineage>
        <taxon>Eukaryota</taxon>
        <taxon>Fungi</taxon>
        <taxon>Dikarya</taxon>
        <taxon>Basidiomycota</taxon>
        <taxon>Agaricomycotina</taxon>
        <taxon>Agaricomycetes</taxon>
        <taxon>Agaricomycetidae</taxon>
        <taxon>Agaricales</taxon>
        <taxon>Agaricineae</taxon>
        <taxon>Psathyrellaceae</taxon>
        <taxon>Ephemerocybe</taxon>
    </lineage>
</organism>
<feature type="domain" description="C3H1-type" evidence="3">
    <location>
        <begin position="413"/>
        <end position="441"/>
    </location>
</feature>
<keyword evidence="1" id="KW-0479">Metal-binding</keyword>
<evidence type="ECO:0000313" key="5">
    <source>
        <dbReference type="Proteomes" id="UP000541558"/>
    </source>
</evidence>
<dbReference type="Proteomes" id="UP000541558">
    <property type="component" value="Unassembled WGS sequence"/>
</dbReference>
<feature type="compositionally biased region" description="Polar residues" evidence="2">
    <location>
        <begin position="130"/>
        <end position="140"/>
    </location>
</feature>
<dbReference type="EMBL" id="JAACJK010000061">
    <property type="protein sequence ID" value="KAF5335540.1"/>
    <property type="molecule type" value="Genomic_DNA"/>
</dbReference>
<feature type="compositionally biased region" description="Basic and acidic residues" evidence="2">
    <location>
        <begin position="172"/>
        <end position="181"/>
    </location>
</feature>
<sequence length="457" mass="50754">MGGNGESSHPFTIPRVGRETHVSARPGSSNTRPIVPNPNNNPHAVPVGACGPQTAVVDIEFAVKNYGEGRVSRGKTLELITRALAFTGDRREDETKERAFADYVEQLDELDNAVKRDAECPDHGLRANTRESSTATSGISHSRIRSEGPSVNNLGRKGKRRRKEDSSEEEEYGHRGARGERLDEEDEDGYGESEDDEPKRKLKSSDMPWYHREQEANLRRPSCAESQRLIELYAKDPKKVKRWITTSQTAPTGIPESEWDNIIQGRPVNLEHVYGTHHNQVTARKNLANFGGGKIDLGVAVQTRKVSTHGDWTIAWGKASQAITFAFEHRRQELADYAEFMQGEFGARHPAFHDRVIGFDIAIRNEVCGGTAILLTDFERFQRHRTAILAADGIFAPSLDRYALGKGGGSTKTRSNETCMRFNTKDGCPNGRSCKYRHVCRKCGEGGHAATVCGVEK</sequence>
<evidence type="ECO:0000256" key="2">
    <source>
        <dbReference type="SAM" id="MobiDB-lite"/>
    </source>
</evidence>
<dbReference type="InterPro" id="IPR000571">
    <property type="entry name" value="Znf_CCCH"/>
</dbReference>
<feature type="compositionally biased region" description="Low complexity" evidence="2">
    <location>
        <begin position="30"/>
        <end position="47"/>
    </location>
</feature>
<reference evidence="4 5" key="1">
    <citation type="journal article" date="2020" name="ISME J.">
        <title>Uncovering the hidden diversity of litter-decomposition mechanisms in mushroom-forming fungi.</title>
        <authorList>
            <person name="Floudas D."/>
            <person name="Bentzer J."/>
            <person name="Ahren D."/>
            <person name="Johansson T."/>
            <person name="Persson P."/>
            <person name="Tunlid A."/>
        </authorList>
    </citation>
    <scope>NUCLEOTIDE SEQUENCE [LARGE SCALE GENOMIC DNA]</scope>
    <source>
        <strain evidence="4 5">CBS 175.51</strain>
    </source>
</reference>
<feature type="region of interest" description="Disordered" evidence="2">
    <location>
        <begin position="1"/>
        <end position="47"/>
    </location>
</feature>
<feature type="compositionally biased region" description="Basic and acidic residues" evidence="2">
    <location>
        <begin position="209"/>
        <end position="218"/>
    </location>
</feature>
<accession>A0A8H5C5K5</accession>
<feature type="region of interest" description="Disordered" evidence="2">
    <location>
        <begin position="118"/>
        <end position="222"/>
    </location>
</feature>
<evidence type="ECO:0000256" key="1">
    <source>
        <dbReference type="PROSITE-ProRule" id="PRU00723"/>
    </source>
</evidence>
<evidence type="ECO:0000313" key="4">
    <source>
        <dbReference type="EMBL" id="KAF5335540.1"/>
    </source>
</evidence>
<name>A0A8H5C5K5_9AGAR</name>
<keyword evidence="1" id="KW-0863">Zinc-finger</keyword>
<feature type="zinc finger region" description="C3H1-type" evidence="1">
    <location>
        <begin position="413"/>
        <end position="441"/>
    </location>
</feature>
<comment type="caution">
    <text evidence="4">The sequence shown here is derived from an EMBL/GenBank/DDBJ whole genome shotgun (WGS) entry which is preliminary data.</text>
</comment>
<dbReference type="OrthoDB" id="2355984at2759"/>
<feature type="compositionally biased region" description="Basic and acidic residues" evidence="2">
    <location>
        <begin position="118"/>
        <end position="129"/>
    </location>
</feature>
<keyword evidence="5" id="KW-1185">Reference proteome</keyword>
<gene>
    <name evidence="4" type="ORF">D9611_012160</name>
</gene>